<evidence type="ECO:0000256" key="8">
    <source>
        <dbReference type="ARBA" id="ARBA00023136"/>
    </source>
</evidence>
<evidence type="ECO:0000256" key="9">
    <source>
        <dbReference type="PROSITE-ProRule" id="PRU00282"/>
    </source>
</evidence>
<dbReference type="Pfam" id="PF00153">
    <property type="entry name" value="Mito_carr"/>
    <property type="match status" value="2"/>
</dbReference>
<gene>
    <name evidence="12" type="primary">PARPA_13154.1 scaffold 45923</name>
</gene>
<dbReference type="Proteomes" id="UP000054107">
    <property type="component" value="Unassembled WGS sequence"/>
</dbReference>
<dbReference type="InterPro" id="IPR018108">
    <property type="entry name" value="MCP_transmembrane"/>
</dbReference>
<feature type="region of interest" description="Disordered" evidence="11">
    <location>
        <begin position="270"/>
        <end position="299"/>
    </location>
</feature>
<dbReference type="InterPro" id="IPR039158">
    <property type="entry name" value="SLC25A46"/>
</dbReference>
<keyword evidence="7" id="KW-0496">Mitochondrion</keyword>
<name>A0A0B7NJT1_9FUNG</name>
<keyword evidence="5" id="KW-1000">Mitochondrion outer membrane</keyword>
<proteinExistence type="inferred from homology"/>
<evidence type="ECO:0000256" key="10">
    <source>
        <dbReference type="RuleBase" id="RU000488"/>
    </source>
</evidence>
<evidence type="ECO:0000313" key="13">
    <source>
        <dbReference type="Proteomes" id="UP000054107"/>
    </source>
</evidence>
<comment type="subcellular location">
    <subcellularLocation>
        <location evidence="1">Mitochondrion outer membrane</location>
        <topology evidence="1">Multi-pass membrane protein</topology>
    </subcellularLocation>
</comment>
<dbReference type="EMBL" id="LN733911">
    <property type="protein sequence ID" value="CEP18846.1"/>
    <property type="molecule type" value="Genomic_DNA"/>
</dbReference>
<evidence type="ECO:0000256" key="5">
    <source>
        <dbReference type="ARBA" id="ARBA00022787"/>
    </source>
</evidence>
<evidence type="ECO:0000256" key="7">
    <source>
        <dbReference type="ARBA" id="ARBA00023128"/>
    </source>
</evidence>
<dbReference type="OrthoDB" id="2403262at2759"/>
<dbReference type="GO" id="GO:0005741">
    <property type="term" value="C:mitochondrial outer membrane"/>
    <property type="evidence" value="ECO:0007669"/>
    <property type="project" value="UniProtKB-SubCell"/>
</dbReference>
<keyword evidence="8 9" id="KW-0472">Membrane</keyword>
<evidence type="ECO:0000256" key="2">
    <source>
        <dbReference type="ARBA" id="ARBA00022448"/>
    </source>
</evidence>
<organism evidence="12 13">
    <name type="scientific">Parasitella parasitica</name>
    <dbReference type="NCBI Taxonomy" id="35722"/>
    <lineage>
        <taxon>Eukaryota</taxon>
        <taxon>Fungi</taxon>
        <taxon>Fungi incertae sedis</taxon>
        <taxon>Mucoromycota</taxon>
        <taxon>Mucoromycotina</taxon>
        <taxon>Mucoromycetes</taxon>
        <taxon>Mucorales</taxon>
        <taxon>Mucorineae</taxon>
        <taxon>Mucoraceae</taxon>
        <taxon>Parasitella</taxon>
    </lineage>
</organism>
<evidence type="ECO:0000256" key="1">
    <source>
        <dbReference type="ARBA" id="ARBA00004374"/>
    </source>
</evidence>
<evidence type="ECO:0000256" key="3">
    <source>
        <dbReference type="ARBA" id="ARBA00022692"/>
    </source>
</evidence>
<dbReference type="GO" id="GO:0090149">
    <property type="term" value="P:mitochondrial membrane fission"/>
    <property type="evidence" value="ECO:0007669"/>
    <property type="project" value="InterPro"/>
</dbReference>
<dbReference type="InterPro" id="IPR023395">
    <property type="entry name" value="MCP_dom_sf"/>
</dbReference>
<evidence type="ECO:0000256" key="11">
    <source>
        <dbReference type="SAM" id="MobiDB-lite"/>
    </source>
</evidence>
<keyword evidence="3 9" id="KW-0812">Transmembrane</keyword>
<evidence type="ECO:0000256" key="4">
    <source>
        <dbReference type="ARBA" id="ARBA00022737"/>
    </source>
</evidence>
<evidence type="ECO:0000256" key="6">
    <source>
        <dbReference type="ARBA" id="ARBA00022989"/>
    </source>
</evidence>
<dbReference type="PANTHER" id="PTHR21252">
    <property type="entry name" value="TB1 PROTEIN-RELATED"/>
    <property type="match status" value="1"/>
</dbReference>
<dbReference type="SUPFAM" id="SSF103506">
    <property type="entry name" value="Mitochondrial carrier"/>
    <property type="match status" value="1"/>
</dbReference>
<dbReference type="Gene3D" id="1.50.40.10">
    <property type="entry name" value="Mitochondrial carrier domain"/>
    <property type="match status" value="2"/>
</dbReference>
<evidence type="ECO:0000313" key="12">
    <source>
        <dbReference type="EMBL" id="CEP18846.1"/>
    </source>
</evidence>
<dbReference type="AlphaFoldDB" id="A0A0B7NJT1"/>
<dbReference type="STRING" id="35722.A0A0B7NJT1"/>
<keyword evidence="13" id="KW-1185">Reference proteome</keyword>
<keyword evidence="2 10" id="KW-0813">Transport</keyword>
<evidence type="ECO:0008006" key="14">
    <source>
        <dbReference type="Google" id="ProtNLM"/>
    </source>
</evidence>
<dbReference type="PROSITE" id="PS50920">
    <property type="entry name" value="SOLCAR"/>
    <property type="match status" value="1"/>
</dbReference>
<reference evidence="12 13" key="1">
    <citation type="submission" date="2014-09" db="EMBL/GenBank/DDBJ databases">
        <authorList>
            <person name="Ellenberger Sabrina"/>
        </authorList>
    </citation>
    <scope>NUCLEOTIDE SEQUENCE [LARGE SCALE GENOMIC DNA]</scope>
    <source>
        <strain evidence="12 13">CBS 412.66</strain>
    </source>
</reference>
<keyword evidence="6" id="KW-1133">Transmembrane helix</keyword>
<protein>
    <recommendedName>
        <fullName evidence="14">Mitochondrial carrier protein</fullName>
    </recommendedName>
</protein>
<keyword evidence="4" id="KW-0677">Repeat</keyword>
<comment type="similarity">
    <text evidence="10">Belongs to the mitochondrial carrier (TC 2.A.29) family.</text>
</comment>
<dbReference type="PANTHER" id="PTHR21252:SF2">
    <property type="entry name" value="MITOCHONDRIAL OUTER MEMBRANE PROTEIN SLC25A46"/>
    <property type="match status" value="1"/>
</dbReference>
<accession>A0A0B7NJT1</accession>
<feature type="repeat" description="Solcar" evidence="9">
    <location>
        <begin position="310"/>
        <end position="402"/>
    </location>
</feature>
<sequence>MTLSAYLGLLSLGSTIQTRYNAECQEEEQHELDALRAMAQHISAAEIDTVSAVSIHHAPSERRVEVRENITGVVLAIGTMIANYSLCFPIVAARHRLQALPTIHSYSRDTPLYGMHVIYRAYKHGGIRRLYPGFGLGLIGQTLSAAYESGLNQIMLTVIISANRSSSTLGTCATWLAKGLALLINIPLYPLYRNALILRVQQSNQRVISNAHDFMRLYKRDLRAFWPGNPRHGQLLNGFIPSCLLNLITEKMLIYIYRHIFQSFASNNNTSSNDNSGENTTTNNTAGSTSTTSLSSSNANKKKREATVLHTFYPEIACGVISSIITRVASYPLETVIYKLMVQDTGVLAVNTDYSSFFDCVKRTWQEEGGWKAFYPGWGTGVLEIGMGYFILEASWWAYRASQWKLQVPGTSDTRTVRKARKLRERLL</sequence>